<dbReference type="Pfam" id="PF04082">
    <property type="entry name" value="Fungal_trans"/>
    <property type="match status" value="1"/>
</dbReference>
<dbReference type="GO" id="GO:0005634">
    <property type="term" value="C:nucleus"/>
    <property type="evidence" value="ECO:0007669"/>
    <property type="project" value="UniProtKB-SubCell"/>
</dbReference>
<gene>
    <name evidence="8" type="ORF">B0I36DRAFT_82412</name>
</gene>
<proteinExistence type="predicted"/>
<dbReference type="GO" id="GO:0000976">
    <property type="term" value="F:transcription cis-regulatory region binding"/>
    <property type="evidence" value="ECO:0007669"/>
    <property type="project" value="TreeGrafter"/>
</dbReference>
<evidence type="ECO:0000256" key="5">
    <source>
        <dbReference type="ARBA" id="ARBA00023163"/>
    </source>
</evidence>
<dbReference type="GeneID" id="70192947"/>
<dbReference type="InterPro" id="IPR036864">
    <property type="entry name" value="Zn2-C6_fun-type_DNA-bd_sf"/>
</dbReference>
<dbReference type="GO" id="GO:0006351">
    <property type="term" value="P:DNA-templated transcription"/>
    <property type="evidence" value="ECO:0007669"/>
    <property type="project" value="InterPro"/>
</dbReference>
<evidence type="ECO:0000259" key="7">
    <source>
        <dbReference type="PROSITE" id="PS50048"/>
    </source>
</evidence>
<evidence type="ECO:0000256" key="1">
    <source>
        <dbReference type="ARBA" id="ARBA00004123"/>
    </source>
</evidence>
<organism evidence="8 9">
    <name type="scientific">Microdochium trichocladiopsis</name>
    <dbReference type="NCBI Taxonomy" id="1682393"/>
    <lineage>
        <taxon>Eukaryota</taxon>
        <taxon>Fungi</taxon>
        <taxon>Dikarya</taxon>
        <taxon>Ascomycota</taxon>
        <taxon>Pezizomycotina</taxon>
        <taxon>Sordariomycetes</taxon>
        <taxon>Xylariomycetidae</taxon>
        <taxon>Xylariales</taxon>
        <taxon>Microdochiaceae</taxon>
        <taxon>Microdochium</taxon>
    </lineage>
</organism>
<dbReference type="Gene3D" id="4.10.240.10">
    <property type="entry name" value="Zn(2)-C6 fungal-type DNA-binding domain"/>
    <property type="match status" value="1"/>
</dbReference>
<dbReference type="CDD" id="cd12148">
    <property type="entry name" value="fungal_TF_MHR"/>
    <property type="match status" value="1"/>
</dbReference>
<dbReference type="PROSITE" id="PS00463">
    <property type="entry name" value="ZN2_CY6_FUNGAL_1"/>
    <property type="match status" value="1"/>
</dbReference>
<evidence type="ECO:0000313" key="9">
    <source>
        <dbReference type="Proteomes" id="UP000756346"/>
    </source>
</evidence>
<accession>A0A9P8YAX1</accession>
<dbReference type="OrthoDB" id="5226580at2759"/>
<dbReference type="PROSITE" id="PS50048">
    <property type="entry name" value="ZN2_CY6_FUNGAL_2"/>
    <property type="match status" value="1"/>
</dbReference>
<dbReference type="PANTHER" id="PTHR31845:SF10">
    <property type="entry name" value="ZN(II)2CYS6 TRANSCRIPTION FACTOR (EUROFUNG)"/>
    <property type="match status" value="1"/>
</dbReference>
<evidence type="ECO:0000313" key="8">
    <source>
        <dbReference type="EMBL" id="KAH7034600.1"/>
    </source>
</evidence>
<dbReference type="InterPro" id="IPR001138">
    <property type="entry name" value="Zn2Cys6_DnaBD"/>
</dbReference>
<dbReference type="PANTHER" id="PTHR31845">
    <property type="entry name" value="FINGER DOMAIN PROTEIN, PUTATIVE-RELATED"/>
    <property type="match status" value="1"/>
</dbReference>
<evidence type="ECO:0000256" key="4">
    <source>
        <dbReference type="ARBA" id="ARBA00023125"/>
    </source>
</evidence>
<dbReference type="AlphaFoldDB" id="A0A9P8YAX1"/>
<dbReference type="InterPro" id="IPR007219">
    <property type="entry name" value="XnlR_reg_dom"/>
</dbReference>
<dbReference type="Proteomes" id="UP000756346">
    <property type="component" value="Unassembled WGS sequence"/>
</dbReference>
<keyword evidence="4" id="KW-0238">DNA-binding</keyword>
<feature type="domain" description="Zn(2)-C6 fungal-type" evidence="7">
    <location>
        <begin position="15"/>
        <end position="49"/>
    </location>
</feature>
<keyword evidence="3" id="KW-0805">Transcription regulation</keyword>
<comment type="caution">
    <text evidence="8">The sequence shown here is derived from an EMBL/GenBank/DDBJ whole genome shotgun (WGS) entry which is preliminary data.</text>
</comment>
<keyword evidence="6" id="KW-0539">Nucleus</keyword>
<keyword evidence="5" id="KW-0804">Transcription</keyword>
<dbReference type="InterPro" id="IPR051089">
    <property type="entry name" value="prtT"/>
</dbReference>
<dbReference type="GO" id="GO:0000981">
    <property type="term" value="F:DNA-binding transcription factor activity, RNA polymerase II-specific"/>
    <property type="evidence" value="ECO:0007669"/>
    <property type="project" value="InterPro"/>
</dbReference>
<name>A0A9P8YAX1_9PEZI</name>
<dbReference type="SUPFAM" id="SSF57701">
    <property type="entry name" value="Zn2/Cys6 DNA-binding domain"/>
    <property type="match status" value="1"/>
</dbReference>
<comment type="subcellular location">
    <subcellularLocation>
        <location evidence="1">Nucleus</location>
    </subcellularLocation>
</comment>
<dbReference type="EMBL" id="JAGTJQ010000003">
    <property type="protein sequence ID" value="KAH7034600.1"/>
    <property type="molecule type" value="Genomic_DNA"/>
</dbReference>
<protein>
    <recommendedName>
        <fullName evidence="7">Zn(2)-C6 fungal-type domain-containing protein</fullName>
    </recommendedName>
</protein>
<keyword evidence="9" id="KW-1185">Reference proteome</keyword>
<keyword evidence="2" id="KW-0479">Metal-binding</keyword>
<evidence type="ECO:0000256" key="3">
    <source>
        <dbReference type="ARBA" id="ARBA00023015"/>
    </source>
</evidence>
<dbReference type="RefSeq" id="XP_046014693.1">
    <property type="nucleotide sequence ID" value="XM_046163401.1"/>
</dbReference>
<evidence type="ECO:0000256" key="6">
    <source>
        <dbReference type="ARBA" id="ARBA00023242"/>
    </source>
</evidence>
<dbReference type="GO" id="GO:0008270">
    <property type="term" value="F:zinc ion binding"/>
    <property type="evidence" value="ECO:0007669"/>
    <property type="project" value="InterPro"/>
</dbReference>
<sequence>MDKSKTTSIAKWGAACAACALAKAKCIRPNESPGVKCDRCERLDKDCTNQVHKPRKKRQSKPSKTAQLEERLNSLVDLLKASNSGEIPPGTNLRDYTRDFDGCFSSYTSSRASPASTSPPESVRATFQPFSDNAHMTCNCRPVDVDTPLQVESDDALLAIFMTQLMPEFPFITLRPGLRAAELAAEKPFLFSTIKMIASYRNLKSMRAQSYYIMKHLYEHMMMRADRSLEMLQVVLLILGYYHYHCMLHAQMGNLASLAVSLAADIGINRAPELSERSRLIVLHHESPQPRSNEERRALCGVWYMNSVVALAFQRLDPIRYTPYLEQCMKDLEAAREYETDYLIVNLVRVQHLTERISQLHAKEHLPQDLQDISRAPMNVYLDAFQQELDKFKSALPRCLQNNKLITCHVNAATLRLWEPPIIDAAMLEKLGSSFQTLSLSSTYASHLGIFYKCNAALKHWFSFWLALDPSEYFLLPMPACAQLINAITMLSRWAKLCGTEPGLSQVPAVAAIKTHIMTQPELQIDIGGILEAMVSRFDEARRMLASQEGGAWDNNIWDLASKKMRLTQMRLERWADAVAVHESFAAGRYLDSREGSSTASTSAFSSPALDKVYPMTVLDTSVTSAPNCLPDHHGNMMDTTGGLHLNQALWQAIGMNNPAATTAGWGSTADVFDGLELDQNFFFDASSDYNTVVLNTLGQTPPM</sequence>
<reference evidence="8" key="1">
    <citation type="journal article" date="2021" name="Nat. Commun.">
        <title>Genetic determinants of endophytism in the Arabidopsis root mycobiome.</title>
        <authorList>
            <person name="Mesny F."/>
            <person name="Miyauchi S."/>
            <person name="Thiergart T."/>
            <person name="Pickel B."/>
            <person name="Atanasova L."/>
            <person name="Karlsson M."/>
            <person name="Huettel B."/>
            <person name="Barry K.W."/>
            <person name="Haridas S."/>
            <person name="Chen C."/>
            <person name="Bauer D."/>
            <person name="Andreopoulos W."/>
            <person name="Pangilinan J."/>
            <person name="LaButti K."/>
            <person name="Riley R."/>
            <person name="Lipzen A."/>
            <person name="Clum A."/>
            <person name="Drula E."/>
            <person name="Henrissat B."/>
            <person name="Kohler A."/>
            <person name="Grigoriev I.V."/>
            <person name="Martin F.M."/>
            <person name="Hacquard S."/>
        </authorList>
    </citation>
    <scope>NUCLEOTIDE SEQUENCE</scope>
    <source>
        <strain evidence="8">MPI-CAGE-CH-0230</strain>
    </source>
</reference>
<evidence type="ECO:0000256" key="2">
    <source>
        <dbReference type="ARBA" id="ARBA00022723"/>
    </source>
</evidence>